<proteinExistence type="inferred from homology"/>
<dbReference type="GO" id="GO:0042910">
    <property type="term" value="F:xenobiotic transmembrane transporter activity"/>
    <property type="evidence" value="ECO:0007669"/>
    <property type="project" value="InterPro"/>
</dbReference>
<keyword evidence="8 13" id="KW-0812">Transmembrane</keyword>
<dbReference type="AlphaFoldDB" id="A0A0E4CSM8"/>
<evidence type="ECO:0000256" key="12">
    <source>
        <dbReference type="ARBA" id="ARBA00031636"/>
    </source>
</evidence>
<evidence type="ECO:0000256" key="8">
    <source>
        <dbReference type="ARBA" id="ARBA00022692"/>
    </source>
</evidence>
<keyword evidence="7" id="KW-1003">Cell membrane</keyword>
<feature type="transmembrane region" description="Helical" evidence="13">
    <location>
        <begin position="419"/>
        <end position="436"/>
    </location>
</feature>
<evidence type="ECO:0000256" key="7">
    <source>
        <dbReference type="ARBA" id="ARBA00022475"/>
    </source>
</evidence>
<keyword evidence="5" id="KW-0813">Transport</keyword>
<dbReference type="GO" id="GO:0005886">
    <property type="term" value="C:plasma membrane"/>
    <property type="evidence" value="ECO:0007669"/>
    <property type="project" value="UniProtKB-SubCell"/>
</dbReference>
<evidence type="ECO:0000256" key="5">
    <source>
        <dbReference type="ARBA" id="ARBA00022448"/>
    </source>
</evidence>
<evidence type="ECO:0000256" key="4">
    <source>
        <dbReference type="ARBA" id="ARBA00020268"/>
    </source>
</evidence>
<dbReference type="InterPro" id="IPR050222">
    <property type="entry name" value="MATE_MdtK"/>
</dbReference>
<keyword evidence="6" id="KW-0050">Antiport</keyword>
<evidence type="ECO:0000256" key="11">
    <source>
        <dbReference type="ARBA" id="ARBA00023136"/>
    </source>
</evidence>
<evidence type="ECO:0000256" key="13">
    <source>
        <dbReference type="SAM" id="Phobius"/>
    </source>
</evidence>
<dbReference type="GO" id="GO:0006811">
    <property type="term" value="P:monoatomic ion transport"/>
    <property type="evidence" value="ECO:0007669"/>
    <property type="project" value="UniProtKB-KW"/>
</dbReference>
<keyword evidence="9 13" id="KW-1133">Transmembrane helix</keyword>
<sequence>MQDLTQGKPIKVILQFTLPLLIGSFFQLAYNFADAMIVGQTLGQLAFASVGATGSIVFLILGFAQGLTTGLSIIISQRFGAGDSEGIERSFVHGLFYSILVSFVLSFLSLVGLRPLLEIMQMPQELIDGSQGFLTAIFGGMVFTVLYNYFSSAIRALGDSKTPLYALIVASIINVLLDFFFILNLKMGVFGAGLATILAQAFSVLYLVIYSQKKISYFKVHKGIFQLKKEELLVHAKIGFPMAFQASIIAIGAITLQVVLNQLGTDAIAAQSIASKTDQLAMLPMVNLGLAISTFTAQNYGAKKFHRLLEGLKQTLLVTVVWAIFFAIILIVFNTQFSGLFLANPSKNVLDLAFIYYIINGLCYWILSILFVTRSFIQGLGNGFVPTLAGFAELVMRAGVAILGAQFFGYAGVAAASPAAWIGSVAILIPSLFVFIRGMKKEGLIL</sequence>
<evidence type="ECO:0000256" key="2">
    <source>
        <dbReference type="ARBA" id="ARBA00004651"/>
    </source>
</evidence>
<feature type="transmembrane region" description="Helical" evidence="13">
    <location>
        <begin position="12"/>
        <end position="33"/>
    </location>
</feature>
<dbReference type="RefSeq" id="WP_093650348.1">
    <property type="nucleotide sequence ID" value="NZ_CTEN01000002.1"/>
</dbReference>
<evidence type="ECO:0000256" key="10">
    <source>
        <dbReference type="ARBA" id="ARBA00023065"/>
    </source>
</evidence>
<feature type="transmembrane region" description="Helical" evidence="13">
    <location>
        <begin position="133"/>
        <end position="150"/>
    </location>
</feature>
<name>A0A0E4CSM8_9STRE</name>
<comment type="function">
    <text evidence="1">Multidrug efflux pump.</text>
</comment>
<feature type="transmembrane region" description="Helical" evidence="13">
    <location>
        <begin position="280"/>
        <end position="302"/>
    </location>
</feature>
<evidence type="ECO:0000256" key="6">
    <source>
        <dbReference type="ARBA" id="ARBA00022449"/>
    </source>
</evidence>
<organism evidence="14 15">
    <name type="scientific">Streptococcus varani</name>
    <dbReference type="NCBI Taxonomy" id="1608583"/>
    <lineage>
        <taxon>Bacteria</taxon>
        <taxon>Bacillati</taxon>
        <taxon>Bacillota</taxon>
        <taxon>Bacilli</taxon>
        <taxon>Lactobacillales</taxon>
        <taxon>Streptococcaceae</taxon>
        <taxon>Streptococcus</taxon>
    </lineage>
</organism>
<reference evidence="15" key="1">
    <citation type="submission" date="2015-03" db="EMBL/GenBank/DDBJ databases">
        <authorList>
            <person name="Urmite Genomes"/>
        </authorList>
    </citation>
    <scope>NUCLEOTIDE SEQUENCE [LARGE SCALE GENOMIC DNA]</scope>
    <source>
        <strain evidence="15">FF10</strain>
    </source>
</reference>
<dbReference type="InterPro" id="IPR002528">
    <property type="entry name" value="MATE_fam"/>
</dbReference>
<dbReference type="PANTHER" id="PTHR43298">
    <property type="entry name" value="MULTIDRUG RESISTANCE PROTEIN NORM-RELATED"/>
    <property type="match status" value="1"/>
</dbReference>
<dbReference type="Proteomes" id="UP000198604">
    <property type="component" value="Unassembled WGS sequence"/>
</dbReference>
<dbReference type="InterPro" id="IPR048279">
    <property type="entry name" value="MdtK-like"/>
</dbReference>
<comment type="subcellular location">
    <subcellularLocation>
        <location evidence="2">Cell membrane</location>
        <topology evidence="2">Multi-pass membrane protein</topology>
    </subcellularLocation>
</comment>
<dbReference type="GO" id="GO:0015297">
    <property type="term" value="F:antiporter activity"/>
    <property type="evidence" value="ECO:0007669"/>
    <property type="project" value="UniProtKB-KW"/>
</dbReference>
<dbReference type="EMBL" id="CTEN01000002">
    <property type="protein sequence ID" value="CQR24734.1"/>
    <property type="molecule type" value="Genomic_DNA"/>
</dbReference>
<feature type="transmembrane region" description="Helical" evidence="13">
    <location>
        <begin position="189"/>
        <end position="209"/>
    </location>
</feature>
<feature type="transmembrane region" description="Helical" evidence="13">
    <location>
        <begin position="314"/>
        <end position="333"/>
    </location>
</feature>
<protein>
    <recommendedName>
        <fullName evidence="4">Probable multidrug resistance protein NorM</fullName>
    </recommendedName>
    <alternativeName>
        <fullName evidence="12">Multidrug-efflux transporter</fullName>
    </alternativeName>
</protein>
<evidence type="ECO:0000256" key="3">
    <source>
        <dbReference type="ARBA" id="ARBA00010199"/>
    </source>
</evidence>
<evidence type="ECO:0000313" key="15">
    <source>
        <dbReference type="Proteomes" id="UP000198604"/>
    </source>
</evidence>
<accession>A0A0E4CSM8</accession>
<feature type="transmembrane region" description="Helical" evidence="13">
    <location>
        <begin position="45"/>
        <end position="74"/>
    </location>
</feature>
<keyword evidence="11 13" id="KW-0472">Membrane</keyword>
<dbReference type="STRING" id="1608583.BN1356_01091"/>
<feature type="transmembrane region" description="Helical" evidence="13">
    <location>
        <begin position="353"/>
        <end position="373"/>
    </location>
</feature>
<evidence type="ECO:0000256" key="9">
    <source>
        <dbReference type="ARBA" id="ARBA00022989"/>
    </source>
</evidence>
<feature type="transmembrane region" description="Helical" evidence="13">
    <location>
        <begin position="238"/>
        <end position="260"/>
    </location>
</feature>
<dbReference type="PANTHER" id="PTHR43298:SF2">
    <property type="entry name" value="FMN_FAD EXPORTER YEEO-RELATED"/>
    <property type="match status" value="1"/>
</dbReference>
<keyword evidence="15" id="KW-1185">Reference proteome</keyword>
<evidence type="ECO:0000313" key="14">
    <source>
        <dbReference type="EMBL" id="CQR24734.1"/>
    </source>
</evidence>
<dbReference type="CDD" id="cd13138">
    <property type="entry name" value="MATE_yoeA_like"/>
    <property type="match status" value="1"/>
</dbReference>
<dbReference type="PIRSF" id="PIRSF006603">
    <property type="entry name" value="DinF"/>
    <property type="match status" value="1"/>
</dbReference>
<keyword evidence="10" id="KW-0406">Ion transport</keyword>
<dbReference type="NCBIfam" id="TIGR00797">
    <property type="entry name" value="matE"/>
    <property type="match status" value="1"/>
</dbReference>
<gene>
    <name evidence="14" type="ORF">BN1356_01091</name>
</gene>
<dbReference type="OrthoDB" id="9776324at2"/>
<feature type="transmembrane region" description="Helical" evidence="13">
    <location>
        <begin position="162"/>
        <end position="183"/>
    </location>
</feature>
<dbReference type="Pfam" id="PF01554">
    <property type="entry name" value="MatE"/>
    <property type="match status" value="2"/>
</dbReference>
<feature type="transmembrane region" description="Helical" evidence="13">
    <location>
        <begin position="95"/>
        <end position="113"/>
    </location>
</feature>
<evidence type="ECO:0000256" key="1">
    <source>
        <dbReference type="ARBA" id="ARBA00003408"/>
    </source>
</evidence>
<comment type="similarity">
    <text evidence="3">Belongs to the multi antimicrobial extrusion (MATE) (TC 2.A.66.1) family.</text>
</comment>